<dbReference type="Pfam" id="PF18348">
    <property type="entry name" value="SH3_16"/>
    <property type="match status" value="1"/>
</dbReference>
<keyword evidence="4" id="KW-0788">Thiol protease</keyword>
<feature type="domain" description="NlpC/P60" evidence="5">
    <location>
        <begin position="163"/>
        <end position="287"/>
    </location>
</feature>
<dbReference type="InterPro" id="IPR041382">
    <property type="entry name" value="SH3_16"/>
</dbReference>
<proteinExistence type="inferred from homology"/>
<keyword evidence="3 6" id="KW-0378">Hydrolase</keyword>
<evidence type="ECO:0000256" key="3">
    <source>
        <dbReference type="ARBA" id="ARBA00022801"/>
    </source>
</evidence>
<accession>A0A7W6KK40</accession>
<dbReference type="Gene3D" id="3.90.1720.10">
    <property type="entry name" value="endopeptidase domain like (from Nostoc punctiforme)"/>
    <property type="match status" value="1"/>
</dbReference>
<protein>
    <submittedName>
        <fullName evidence="6">Cell wall-associated NlpC family hydrolase</fullName>
    </submittedName>
</protein>
<keyword evidence="2" id="KW-0645">Protease</keyword>
<evidence type="ECO:0000259" key="5">
    <source>
        <dbReference type="PROSITE" id="PS51935"/>
    </source>
</evidence>
<dbReference type="AlphaFoldDB" id="A0A7W6KK40"/>
<dbReference type="InterPro" id="IPR051202">
    <property type="entry name" value="Peptidase_C40"/>
</dbReference>
<evidence type="ECO:0000313" key="7">
    <source>
        <dbReference type="Proteomes" id="UP000530571"/>
    </source>
</evidence>
<gene>
    <name evidence="6" type="ORF">GGR30_002422</name>
</gene>
<sequence length="288" mass="31987">MVMELDRRLHAFRPDLADARLSGIVHADRFAVPTPAQIIAPVAPLRPKPSEAAFIDSQLLFGETVDIFERRSGWAWVQSRFDGYVGYLPEAMVAEGERQASHVISVPRTFLYPEAELKAGPVCALSMGCRLTFVDEAETRGSRYYLCSDGTAVFADHCFPLGRPFERDPVKTALRFLETPYLWGGRSGFGLDCSALVQLAMMMAGAAVPRDSDMQELMEGEPVKRRALKRGDLVFWKGHVGIMEDAKTLIHANGATMRVTRENLDHAITRIAPVYGNPTSYLRLQRAG</sequence>
<comment type="caution">
    <text evidence="6">The sequence shown here is derived from an EMBL/GenBank/DDBJ whole genome shotgun (WGS) entry which is preliminary data.</text>
</comment>
<dbReference type="Proteomes" id="UP000530571">
    <property type="component" value="Unassembled WGS sequence"/>
</dbReference>
<dbReference type="SUPFAM" id="SSF54001">
    <property type="entry name" value="Cysteine proteinases"/>
    <property type="match status" value="1"/>
</dbReference>
<dbReference type="PANTHER" id="PTHR47053:SF1">
    <property type="entry name" value="MUREIN DD-ENDOPEPTIDASE MEPH-RELATED"/>
    <property type="match status" value="1"/>
</dbReference>
<dbReference type="Pfam" id="PF00877">
    <property type="entry name" value="NLPC_P60"/>
    <property type="match status" value="1"/>
</dbReference>
<dbReference type="PANTHER" id="PTHR47053">
    <property type="entry name" value="MUREIN DD-ENDOPEPTIDASE MEPH-RELATED"/>
    <property type="match status" value="1"/>
</dbReference>
<name>A0A7W6KK40_9HYPH</name>
<reference evidence="6 7" key="1">
    <citation type="submission" date="2020-08" db="EMBL/GenBank/DDBJ databases">
        <title>Genomic Encyclopedia of Type Strains, Phase IV (KMG-IV): sequencing the most valuable type-strain genomes for metagenomic binning, comparative biology and taxonomic classification.</title>
        <authorList>
            <person name="Goeker M."/>
        </authorList>
    </citation>
    <scope>NUCLEOTIDE SEQUENCE [LARGE SCALE GENOMIC DNA]</scope>
    <source>
        <strain evidence="6 7">DSM 28101</strain>
    </source>
</reference>
<evidence type="ECO:0000256" key="4">
    <source>
        <dbReference type="ARBA" id="ARBA00022807"/>
    </source>
</evidence>
<dbReference type="Gene3D" id="2.30.30.40">
    <property type="entry name" value="SH3 Domains"/>
    <property type="match status" value="1"/>
</dbReference>
<dbReference type="InterPro" id="IPR038765">
    <property type="entry name" value="Papain-like_cys_pep_sf"/>
</dbReference>
<dbReference type="EMBL" id="JACIDZ010000007">
    <property type="protein sequence ID" value="MBB4122490.1"/>
    <property type="molecule type" value="Genomic_DNA"/>
</dbReference>
<evidence type="ECO:0000313" key="6">
    <source>
        <dbReference type="EMBL" id="MBB4122490.1"/>
    </source>
</evidence>
<comment type="similarity">
    <text evidence="1">Belongs to the peptidase C40 family.</text>
</comment>
<keyword evidence="7" id="KW-1185">Reference proteome</keyword>
<dbReference type="InterPro" id="IPR000064">
    <property type="entry name" value="NLP_P60_dom"/>
</dbReference>
<evidence type="ECO:0000256" key="2">
    <source>
        <dbReference type="ARBA" id="ARBA00022670"/>
    </source>
</evidence>
<dbReference type="GO" id="GO:0006508">
    <property type="term" value="P:proteolysis"/>
    <property type="evidence" value="ECO:0007669"/>
    <property type="project" value="UniProtKB-KW"/>
</dbReference>
<organism evidence="6 7">
    <name type="scientific">Martelella radicis</name>
    <dbReference type="NCBI Taxonomy" id="1397476"/>
    <lineage>
        <taxon>Bacteria</taxon>
        <taxon>Pseudomonadati</taxon>
        <taxon>Pseudomonadota</taxon>
        <taxon>Alphaproteobacteria</taxon>
        <taxon>Hyphomicrobiales</taxon>
        <taxon>Aurantimonadaceae</taxon>
        <taxon>Martelella</taxon>
    </lineage>
</organism>
<evidence type="ECO:0000256" key="1">
    <source>
        <dbReference type="ARBA" id="ARBA00007074"/>
    </source>
</evidence>
<dbReference type="GO" id="GO:0008234">
    <property type="term" value="F:cysteine-type peptidase activity"/>
    <property type="evidence" value="ECO:0007669"/>
    <property type="project" value="UniProtKB-KW"/>
</dbReference>
<dbReference type="PROSITE" id="PS51935">
    <property type="entry name" value="NLPC_P60"/>
    <property type="match status" value="1"/>
</dbReference>